<accession>A0A4P6Q9R4</accession>
<protein>
    <submittedName>
        <fullName evidence="1">Uncharacterized protein</fullName>
    </submittedName>
</protein>
<gene>
    <name evidence="1" type="ORF">EKD16_20430</name>
</gene>
<organism evidence="1 2">
    <name type="scientific">Streptomonospora litoralis</name>
    <dbReference type="NCBI Taxonomy" id="2498135"/>
    <lineage>
        <taxon>Bacteria</taxon>
        <taxon>Bacillati</taxon>
        <taxon>Actinomycetota</taxon>
        <taxon>Actinomycetes</taxon>
        <taxon>Streptosporangiales</taxon>
        <taxon>Nocardiopsidaceae</taxon>
        <taxon>Streptomonospora</taxon>
    </lineage>
</organism>
<evidence type="ECO:0000313" key="1">
    <source>
        <dbReference type="EMBL" id="QBI55847.1"/>
    </source>
</evidence>
<proteinExistence type="predicted"/>
<keyword evidence="2" id="KW-1185">Reference proteome</keyword>
<dbReference type="AlphaFoldDB" id="A0A4P6Q9R4"/>
<name>A0A4P6Q9R4_9ACTN</name>
<dbReference type="KEGG" id="strr:EKD16_20430"/>
<dbReference type="Proteomes" id="UP000292235">
    <property type="component" value="Chromosome"/>
</dbReference>
<dbReference type="EMBL" id="CP036455">
    <property type="protein sequence ID" value="QBI55847.1"/>
    <property type="molecule type" value="Genomic_DNA"/>
</dbReference>
<sequence>MAPGRGASLPPRGGCGGSAGGRVSVVFSPRLVCRCKRSPVSRFGLRNGLPGPCSTKAVVATVSRALAALVAVALLVVGAPLAPGGTALPASAARQAPLALAAAGGSDANADTDTDGSGPVQTLLSEGDSQAVAVAFPGWSSDHRVPVRDLPDGYSPVLPWVGSLEAPWARVTLPGSTEAPVAGEAFALPFGRAPPL</sequence>
<reference evidence="1 2" key="1">
    <citation type="submission" date="2019-02" db="EMBL/GenBank/DDBJ databases">
        <authorList>
            <person name="Khodamoradi S."/>
            <person name="Hahnke R.L."/>
            <person name="Kaempfer P."/>
            <person name="Schumann P."/>
            <person name="Rohde M."/>
            <person name="Steinert M."/>
            <person name="Luzhetskyy A."/>
            <person name="Wink J."/>
            <person name="Ruckert C."/>
        </authorList>
    </citation>
    <scope>NUCLEOTIDE SEQUENCE [LARGE SCALE GENOMIC DNA]</scope>
    <source>
        <strain evidence="1 2">M2</strain>
    </source>
</reference>
<evidence type="ECO:0000313" key="2">
    <source>
        <dbReference type="Proteomes" id="UP000292235"/>
    </source>
</evidence>